<name>A0A2G1VBN5_9GAMM</name>
<organism evidence="2 3">
    <name type="scientific">Marinobacter guineae</name>
    <dbReference type="NCBI Taxonomy" id="432303"/>
    <lineage>
        <taxon>Bacteria</taxon>
        <taxon>Pseudomonadati</taxon>
        <taxon>Pseudomonadota</taxon>
        <taxon>Gammaproteobacteria</taxon>
        <taxon>Pseudomonadales</taxon>
        <taxon>Marinobacteraceae</taxon>
        <taxon>Marinobacter</taxon>
    </lineage>
</organism>
<keyword evidence="3" id="KW-1185">Reference proteome</keyword>
<gene>
    <name evidence="2" type="ORF">CLH62_14620</name>
</gene>
<reference evidence="2 3" key="1">
    <citation type="submission" date="2017-09" db="EMBL/GenBank/DDBJ databases">
        <title>The draft genome sequences of Marinobacter guineae M3B.</title>
        <authorList>
            <person name="Cao J."/>
        </authorList>
    </citation>
    <scope>NUCLEOTIDE SEQUENCE [LARGE SCALE GENOMIC DNA]</scope>
    <source>
        <strain evidence="2 3">M3B</strain>
    </source>
</reference>
<proteinExistence type="predicted"/>
<protein>
    <submittedName>
        <fullName evidence="2">Uncharacterized protein</fullName>
    </submittedName>
</protein>
<accession>A0A2G1VBN5</accession>
<keyword evidence="1" id="KW-1133">Transmembrane helix</keyword>
<sequence length="158" mass="17346">MKNDSFEQMWTEVKSSKPKLFFLIFLVIGGAAGIISNGLKLPGLTEQSIPYSYDQLMDEIYLAGLTTAQAAEKKSEFVGKRVSWQATVIDVEAGTWGNTVTLSDGPENSLTDYFLEGVSDSDALQLSKEDVINFSGNIDRIQDGVVTGYVYLTDVEIK</sequence>
<comment type="caution">
    <text evidence="2">The sequence shown here is derived from an EMBL/GenBank/DDBJ whole genome shotgun (WGS) entry which is preliminary data.</text>
</comment>
<dbReference type="AlphaFoldDB" id="A0A2G1VBN5"/>
<dbReference type="RefSeq" id="WP_099618942.1">
    <property type="nucleotide sequence ID" value="NZ_KZ319341.1"/>
</dbReference>
<evidence type="ECO:0000256" key="1">
    <source>
        <dbReference type="SAM" id="Phobius"/>
    </source>
</evidence>
<evidence type="ECO:0000313" key="2">
    <source>
        <dbReference type="EMBL" id="PHQ24165.1"/>
    </source>
</evidence>
<dbReference type="Proteomes" id="UP000229044">
    <property type="component" value="Unassembled WGS sequence"/>
</dbReference>
<dbReference type="EMBL" id="NTFI01000005">
    <property type="protein sequence ID" value="PHQ24165.1"/>
    <property type="molecule type" value="Genomic_DNA"/>
</dbReference>
<feature type="transmembrane region" description="Helical" evidence="1">
    <location>
        <begin position="20"/>
        <end position="39"/>
    </location>
</feature>
<evidence type="ECO:0000313" key="3">
    <source>
        <dbReference type="Proteomes" id="UP000229044"/>
    </source>
</evidence>
<keyword evidence="1" id="KW-0472">Membrane</keyword>
<keyword evidence="1" id="KW-0812">Transmembrane</keyword>